<dbReference type="Proteomes" id="UP000031501">
    <property type="component" value="Chromosome"/>
</dbReference>
<dbReference type="InterPro" id="IPR023401">
    <property type="entry name" value="ODC_N"/>
</dbReference>
<dbReference type="GO" id="GO:0005737">
    <property type="term" value="C:cytoplasm"/>
    <property type="evidence" value="ECO:0007669"/>
    <property type="project" value="TreeGrafter"/>
</dbReference>
<proteinExistence type="predicted"/>
<dbReference type="EMBL" id="CP022433">
    <property type="protein sequence ID" value="ASN22804.1"/>
    <property type="molecule type" value="Genomic_DNA"/>
</dbReference>
<dbReference type="PANTHER" id="PTHR13812">
    <property type="entry name" value="KETIMINE REDUCTASE MU-CRYSTALLIN"/>
    <property type="match status" value="1"/>
</dbReference>
<dbReference type="Gene3D" id="3.40.50.720">
    <property type="entry name" value="NAD(P)-binding Rossmann-like Domain"/>
    <property type="match status" value="1"/>
</dbReference>
<sequence>MTFPADRHHLADQLKIGSELLYLTRQDVEHLGLARDAILDLTREALVEHGSGRYEMPAKIGVHPYDNVFYHAMPAFLPGPGIVGMKWIECYPDNPRAFSLPQTTGLLVLNDVDTGVPLAVMDSAWLTAMRTPAVTVLAAAALHPDATTFGMFGCGVQGIEHVRYAVLAMPELETVYVHDIDEAAADALIAELQPELGVRIIKGESPEAVTKSAEVLSSATVILRQPLAVVKDEWVTAGQTILPCDLNTFWDPRTTRRADKYIVDSTEEHELFASMGYFPDGLPEVTAETGEVLAGTKPGRESADEIIVNSNIGMAVCDIAVGNALMHRALERGAGVRLPL</sequence>
<evidence type="ECO:0000313" key="1">
    <source>
        <dbReference type="EMBL" id="ASN22804.1"/>
    </source>
</evidence>
<dbReference type="PIRSF" id="PIRSF001439">
    <property type="entry name" value="CryM"/>
    <property type="match status" value="1"/>
</dbReference>
<dbReference type="InterPro" id="IPR036291">
    <property type="entry name" value="NAD(P)-bd_dom_sf"/>
</dbReference>
<dbReference type="PANTHER" id="PTHR13812:SF19">
    <property type="entry name" value="KETIMINE REDUCTASE MU-CRYSTALLIN"/>
    <property type="match status" value="1"/>
</dbReference>
<reference evidence="1 2" key="1">
    <citation type="submission" date="2017-07" db="EMBL/GenBank/DDBJ databases">
        <title>Genome sequence of Streptomyces pluripotens MUSC 137T.</title>
        <authorList>
            <person name="Ser H.-L."/>
            <person name="Lee L.-H."/>
        </authorList>
    </citation>
    <scope>NUCLEOTIDE SEQUENCE [LARGE SCALE GENOMIC DNA]</scope>
    <source>
        <strain evidence="1 2">MUSC 137</strain>
    </source>
</reference>
<organism evidence="1 2">
    <name type="scientific">Streptomyces pluripotens</name>
    <dbReference type="NCBI Taxonomy" id="1355015"/>
    <lineage>
        <taxon>Bacteria</taxon>
        <taxon>Bacillati</taxon>
        <taxon>Actinomycetota</taxon>
        <taxon>Actinomycetes</taxon>
        <taxon>Kitasatosporales</taxon>
        <taxon>Streptomycetaceae</taxon>
        <taxon>Streptomyces</taxon>
    </lineage>
</organism>
<dbReference type="AlphaFoldDB" id="A0A221NS86"/>
<dbReference type="InterPro" id="IPR003462">
    <property type="entry name" value="ODC_Mu_crystall"/>
</dbReference>
<name>A0A221NS86_9ACTN</name>
<keyword evidence="2" id="KW-1185">Reference proteome</keyword>
<accession>A0A221NS86</accession>
<dbReference type="Pfam" id="PF02423">
    <property type="entry name" value="OCD_Mu_crystall"/>
    <property type="match status" value="1"/>
</dbReference>
<dbReference type="RefSeq" id="WP_039657347.1">
    <property type="nucleotide sequence ID" value="NZ_CP022433.1"/>
</dbReference>
<dbReference type="SUPFAM" id="SSF51735">
    <property type="entry name" value="NAD(P)-binding Rossmann-fold domains"/>
    <property type="match status" value="1"/>
</dbReference>
<gene>
    <name evidence="1" type="ORF">LK07_00795</name>
</gene>
<dbReference type="Gene3D" id="3.30.1780.10">
    <property type="entry name" value="ornithine cyclodeaminase, domain 1"/>
    <property type="match status" value="1"/>
</dbReference>
<protein>
    <submittedName>
        <fullName evidence="1">Ornithine cyclodeaminase</fullName>
    </submittedName>
</protein>
<evidence type="ECO:0000313" key="2">
    <source>
        <dbReference type="Proteomes" id="UP000031501"/>
    </source>
</evidence>